<gene>
    <name evidence="1" type="ORF">BDQ12DRAFT_400273</name>
</gene>
<name>A0A5C3LMG0_9AGAR</name>
<evidence type="ECO:0000313" key="2">
    <source>
        <dbReference type="Proteomes" id="UP000308652"/>
    </source>
</evidence>
<evidence type="ECO:0000313" key="1">
    <source>
        <dbReference type="EMBL" id="TFK33882.1"/>
    </source>
</evidence>
<evidence type="ECO:0008006" key="3">
    <source>
        <dbReference type="Google" id="ProtNLM"/>
    </source>
</evidence>
<protein>
    <recommendedName>
        <fullName evidence="3">Glycoside hydrolase superfamily</fullName>
    </recommendedName>
</protein>
<sequence length="87" mass="9902">MLTLMRPWVFECPFITVYFPQILDWARKYGLRVYLDLHAMPGSQNGYGYSGRLSPVNFHAGNMGLAHAQRILYYMARPTAADCSSPV</sequence>
<proteinExistence type="predicted"/>
<keyword evidence="2" id="KW-1185">Reference proteome</keyword>
<dbReference type="Proteomes" id="UP000308652">
    <property type="component" value="Unassembled WGS sequence"/>
</dbReference>
<accession>A0A5C3LMG0</accession>
<dbReference type="EMBL" id="ML213640">
    <property type="protein sequence ID" value="TFK33882.1"/>
    <property type="molecule type" value="Genomic_DNA"/>
</dbReference>
<reference evidence="1 2" key="1">
    <citation type="journal article" date="2019" name="Nat. Ecol. Evol.">
        <title>Megaphylogeny resolves global patterns of mushroom evolution.</title>
        <authorList>
            <person name="Varga T."/>
            <person name="Krizsan K."/>
            <person name="Foldi C."/>
            <person name="Dima B."/>
            <person name="Sanchez-Garcia M."/>
            <person name="Sanchez-Ramirez S."/>
            <person name="Szollosi G.J."/>
            <person name="Szarkandi J.G."/>
            <person name="Papp V."/>
            <person name="Albert L."/>
            <person name="Andreopoulos W."/>
            <person name="Angelini C."/>
            <person name="Antonin V."/>
            <person name="Barry K.W."/>
            <person name="Bougher N.L."/>
            <person name="Buchanan P."/>
            <person name="Buyck B."/>
            <person name="Bense V."/>
            <person name="Catcheside P."/>
            <person name="Chovatia M."/>
            <person name="Cooper J."/>
            <person name="Damon W."/>
            <person name="Desjardin D."/>
            <person name="Finy P."/>
            <person name="Geml J."/>
            <person name="Haridas S."/>
            <person name="Hughes K."/>
            <person name="Justo A."/>
            <person name="Karasinski D."/>
            <person name="Kautmanova I."/>
            <person name="Kiss B."/>
            <person name="Kocsube S."/>
            <person name="Kotiranta H."/>
            <person name="LaButti K.M."/>
            <person name="Lechner B.E."/>
            <person name="Liimatainen K."/>
            <person name="Lipzen A."/>
            <person name="Lukacs Z."/>
            <person name="Mihaltcheva S."/>
            <person name="Morgado L.N."/>
            <person name="Niskanen T."/>
            <person name="Noordeloos M.E."/>
            <person name="Ohm R.A."/>
            <person name="Ortiz-Santana B."/>
            <person name="Ovrebo C."/>
            <person name="Racz N."/>
            <person name="Riley R."/>
            <person name="Savchenko A."/>
            <person name="Shiryaev A."/>
            <person name="Soop K."/>
            <person name="Spirin V."/>
            <person name="Szebenyi C."/>
            <person name="Tomsovsky M."/>
            <person name="Tulloss R.E."/>
            <person name="Uehling J."/>
            <person name="Grigoriev I.V."/>
            <person name="Vagvolgyi C."/>
            <person name="Papp T."/>
            <person name="Martin F.M."/>
            <person name="Miettinen O."/>
            <person name="Hibbett D.S."/>
            <person name="Nagy L.G."/>
        </authorList>
    </citation>
    <scope>NUCLEOTIDE SEQUENCE [LARGE SCALE GENOMIC DNA]</scope>
    <source>
        <strain evidence="1 2">CBS 166.37</strain>
    </source>
</reference>
<dbReference type="Gene3D" id="3.20.20.80">
    <property type="entry name" value="Glycosidases"/>
    <property type="match status" value="1"/>
</dbReference>
<dbReference type="SUPFAM" id="SSF51445">
    <property type="entry name" value="(Trans)glycosidases"/>
    <property type="match status" value="1"/>
</dbReference>
<dbReference type="STRING" id="68775.A0A5C3LMG0"/>
<dbReference type="OrthoDB" id="3005086at2759"/>
<organism evidence="1 2">
    <name type="scientific">Crucibulum laeve</name>
    <dbReference type="NCBI Taxonomy" id="68775"/>
    <lineage>
        <taxon>Eukaryota</taxon>
        <taxon>Fungi</taxon>
        <taxon>Dikarya</taxon>
        <taxon>Basidiomycota</taxon>
        <taxon>Agaricomycotina</taxon>
        <taxon>Agaricomycetes</taxon>
        <taxon>Agaricomycetidae</taxon>
        <taxon>Agaricales</taxon>
        <taxon>Agaricineae</taxon>
        <taxon>Nidulariaceae</taxon>
        <taxon>Crucibulum</taxon>
    </lineage>
</organism>
<dbReference type="InterPro" id="IPR017853">
    <property type="entry name" value="GH"/>
</dbReference>
<dbReference type="AlphaFoldDB" id="A0A5C3LMG0"/>